<dbReference type="InterPro" id="IPR031167">
    <property type="entry name" value="G_OBG"/>
</dbReference>
<feature type="domain" description="OBG-type G" evidence="10">
    <location>
        <begin position="160"/>
        <end position="333"/>
    </location>
</feature>
<dbReference type="PANTHER" id="PTHR11702">
    <property type="entry name" value="DEVELOPMENTALLY REGULATED GTP-BINDING PROTEIN-RELATED"/>
    <property type="match status" value="1"/>
</dbReference>
<dbReference type="NCBIfam" id="NF008955">
    <property type="entry name" value="PRK12297.1"/>
    <property type="match status" value="1"/>
</dbReference>
<keyword evidence="4 8" id="KW-0547">Nucleotide-binding</keyword>
<dbReference type="RefSeq" id="WP_183462890.1">
    <property type="nucleotide sequence ID" value="NZ_JACHWZ010000023.1"/>
</dbReference>
<dbReference type="SUPFAM" id="SSF52540">
    <property type="entry name" value="P-loop containing nucleoside triphosphate hydrolases"/>
    <property type="match status" value="1"/>
</dbReference>
<dbReference type="PROSITE" id="PS51710">
    <property type="entry name" value="G_OBG"/>
    <property type="match status" value="1"/>
</dbReference>
<dbReference type="InterPro" id="IPR014100">
    <property type="entry name" value="GTP-bd_Obg/CgtA"/>
</dbReference>
<dbReference type="InterPro" id="IPR045086">
    <property type="entry name" value="OBG_GTPase"/>
</dbReference>
<dbReference type="GO" id="GO:0042254">
    <property type="term" value="P:ribosome biogenesis"/>
    <property type="evidence" value="ECO:0007669"/>
    <property type="project" value="UniProtKB-UniRule"/>
</dbReference>
<feature type="domain" description="Obg" evidence="11">
    <location>
        <begin position="1"/>
        <end position="159"/>
    </location>
</feature>
<evidence type="ECO:0000256" key="7">
    <source>
        <dbReference type="ARBA" id="ARBA00023134"/>
    </source>
</evidence>
<dbReference type="InterPro" id="IPR006073">
    <property type="entry name" value="GTP-bd"/>
</dbReference>
<dbReference type="FunFam" id="2.70.210.12:FF:000001">
    <property type="entry name" value="GTPase Obg"/>
    <property type="match status" value="1"/>
</dbReference>
<comment type="subcellular location">
    <subcellularLocation>
        <location evidence="8">Cytoplasm</location>
    </subcellularLocation>
</comment>
<sequence length="398" mass="43490">MKFVDEAPIHVQAGKGGNGCLSFRREKFVEKGGPDGGDGGDGGSVYLLADDSLNTLVDYRYQPRYRAESGEPGRGRNCTGAKGEDLVLKVPVGTTVIDVDTGETLGDMTEPGERLLVAQGGFHGLGNTRFKSSTNRAPRQTTKGTEGEERSLKLELKVLADVGLLGLPNAGKSTFIRAVSAARPKVANYPFTTLVPNLGVVQVQRHRSFVIADIPGVIEGAAAGAGLGIRFLKHLTRCRVLLHLVDLAPFDGSDPVENARAIERELAAFSPTLAGRERWLVLNKTDLVPAAELDQRCNTIVEALDWQGPVFRVAAIRGDGTDVLGGRLMDYLEERKEEEIADPGLVEAELESQRRMQREARERIDELREAQRAKRRAAGEDDEDWDDDDHGVDIEYRH</sequence>
<proteinExistence type="inferred from homology"/>
<evidence type="ECO:0000256" key="2">
    <source>
        <dbReference type="ARBA" id="ARBA00022490"/>
    </source>
</evidence>
<keyword evidence="2 8" id="KW-0963">Cytoplasm</keyword>
<organism evidence="12 13">
    <name type="scientific">Microbulbifer rhizosphaerae</name>
    <dbReference type="NCBI Taxonomy" id="1562603"/>
    <lineage>
        <taxon>Bacteria</taxon>
        <taxon>Pseudomonadati</taxon>
        <taxon>Pseudomonadota</taxon>
        <taxon>Gammaproteobacteria</taxon>
        <taxon>Cellvibrionales</taxon>
        <taxon>Microbulbiferaceae</taxon>
        <taxon>Microbulbifer</taxon>
    </lineage>
</organism>
<dbReference type="Gene3D" id="3.40.50.300">
    <property type="entry name" value="P-loop containing nucleotide triphosphate hydrolases"/>
    <property type="match status" value="1"/>
</dbReference>
<reference evidence="12 13" key="1">
    <citation type="submission" date="2020-08" db="EMBL/GenBank/DDBJ databases">
        <title>Genomic Encyclopedia of Type Strains, Phase III (KMG-III): the genomes of soil and plant-associated and newly described type strains.</title>
        <authorList>
            <person name="Whitman W."/>
        </authorList>
    </citation>
    <scope>NUCLEOTIDE SEQUENCE [LARGE SCALE GENOMIC DNA]</scope>
    <source>
        <strain evidence="12 13">CECT 8799</strain>
    </source>
</reference>
<protein>
    <recommendedName>
        <fullName evidence="8">GTPase Obg</fullName>
        <ecNumber evidence="8">3.6.5.-</ecNumber>
    </recommendedName>
    <alternativeName>
        <fullName evidence="8">GTP-binding protein Obg</fullName>
    </alternativeName>
</protein>
<evidence type="ECO:0000313" key="13">
    <source>
        <dbReference type="Proteomes" id="UP000535937"/>
    </source>
</evidence>
<dbReference type="PROSITE" id="PS00905">
    <property type="entry name" value="GTP1_OBG"/>
    <property type="match status" value="1"/>
</dbReference>
<dbReference type="CDD" id="cd01898">
    <property type="entry name" value="Obg"/>
    <property type="match status" value="1"/>
</dbReference>
<dbReference type="AlphaFoldDB" id="A0A7W4WF25"/>
<evidence type="ECO:0000313" key="12">
    <source>
        <dbReference type="EMBL" id="MBB3063045.1"/>
    </source>
</evidence>
<dbReference type="GO" id="GO:0003924">
    <property type="term" value="F:GTPase activity"/>
    <property type="evidence" value="ECO:0007669"/>
    <property type="project" value="UniProtKB-UniRule"/>
</dbReference>
<dbReference type="PRINTS" id="PR00326">
    <property type="entry name" value="GTP1OBG"/>
</dbReference>
<keyword evidence="3 8" id="KW-0479">Metal-binding</keyword>
<dbReference type="InterPro" id="IPR036726">
    <property type="entry name" value="GTP1_OBG_dom_sf"/>
</dbReference>
<accession>A0A7W4WF25</accession>
<comment type="cofactor">
    <cofactor evidence="8">
        <name>Mg(2+)</name>
        <dbReference type="ChEBI" id="CHEBI:18420"/>
    </cofactor>
</comment>
<dbReference type="SUPFAM" id="SSF82051">
    <property type="entry name" value="Obg GTP-binding protein N-terminal domain"/>
    <property type="match status" value="1"/>
</dbReference>
<dbReference type="Proteomes" id="UP000535937">
    <property type="component" value="Unassembled WGS sequence"/>
</dbReference>
<dbReference type="PANTHER" id="PTHR11702:SF31">
    <property type="entry name" value="MITOCHONDRIAL RIBOSOME-ASSOCIATED GTPASE 2"/>
    <property type="match status" value="1"/>
</dbReference>
<dbReference type="EMBL" id="JACHWZ010000023">
    <property type="protein sequence ID" value="MBB3063045.1"/>
    <property type="molecule type" value="Genomic_DNA"/>
</dbReference>
<dbReference type="GO" id="GO:0043022">
    <property type="term" value="F:ribosome binding"/>
    <property type="evidence" value="ECO:0007669"/>
    <property type="project" value="UniProtKB-ARBA"/>
</dbReference>
<feature type="binding site" evidence="8">
    <location>
        <begin position="283"/>
        <end position="286"/>
    </location>
    <ligand>
        <name>GTP</name>
        <dbReference type="ChEBI" id="CHEBI:37565"/>
    </ligand>
</feature>
<feature type="region of interest" description="Disordered" evidence="9">
    <location>
        <begin position="127"/>
        <end position="148"/>
    </location>
</feature>
<evidence type="ECO:0000259" key="10">
    <source>
        <dbReference type="PROSITE" id="PS51710"/>
    </source>
</evidence>
<feature type="binding site" evidence="8">
    <location>
        <position position="193"/>
    </location>
    <ligand>
        <name>Mg(2+)</name>
        <dbReference type="ChEBI" id="CHEBI:18420"/>
    </ligand>
</feature>
<name>A0A7W4WF25_9GAMM</name>
<dbReference type="GO" id="GO:0005737">
    <property type="term" value="C:cytoplasm"/>
    <property type="evidence" value="ECO:0007669"/>
    <property type="project" value="UniProtKB-SubCell"/>
</dbReference>
<evidence type="ECO:0000256" key="6">
    <source>
        <dbReference type="ARBA" id="ARBA00022842"/>
    </source>
</evidence>
<dbReference type="NCBIfam" id="TIGR02729">
    <property type="entry name" value="Obg_CgtA"/>
    <property type="match status" value="1"/>
</dbReference>
<dbReference type="GO" id="GO:0000287">
    <property type="term" value="F:magnesium ion binding"/>
    <property type="evidence" value="ECO:0007669"/>
    <property type="project" value="InterPro"/>
</dbReference>
<evidence type="ECO:0000256" key="1">
    <source>
        <dbReference type="ARBA" id="ARBA00007699"/>
    </source>
</evidence>
<keyword evidence="5 8" id="KW-0378">Hydrolase</keyword>
<feature type="binding site" evidence="8">
    <location>
        <begin position="191"/>
        <end position="195"/>
    </location>
    <ligand>
        <name>GTP</name>
        <dbReference type="ChEBI" id="CHEBI:37565"/>
    </ligand>
</feature>
<feature type="compositionally biased region" description="Acidic residues" evidence="9">
    <location>
        <begin position="380"/>
        <end position="390"/>
    </location>
</feature>
<dbReference type="NCBIfam" id="NF008956">
    <property type="entry name" value="PRK12299.1"/>
    <property type="match status" value="1"/>
</dbReference>
<evidence type="ECO:0000259" key="11">
    <source>
        <dbReference type="PROSITE" id="PS51883"/>
    </source>
</evidence>
<dbReference type="HAMAP" id="MF_01454">
    <property type="entry name" value="GTPase_Obg"/>
    <property type="match status" value="1"/>
</dbReference>
<comment type="similarity">
    <text evidence="1 8">Belongs to the TRAFAC class OBG-HflX-like GTPase superfamily. OBG GTPase family.</text>
</comment>
<feature type="binding site" evidence="8">
    <location>
        <position position="173"/>
    </location>
    <ligand>
        <name>Mg(2+)</name>
        <dbReference type="ChEBI" id="CHEBI:18420"/>
    </ligand>
</feature>
<feature type="compositionally biased region" description="Polar residues" evidence="9">
    <location>
        <begin position="129"/>
        <end position="144"/>
    </location>
</feature>
<comment type="function">
    <text evidence="8">An essential GTPase which binds GTP, GDP and possibly (p)ppGpp with moderate affinity, with high nucleotide exchange rates and a fairly low GTP hydrolysis rate. Plays a role in control of the cell cycle, stress response, ribosome biogenesis and in those bacteria that undergo differentiation, in morphogenesis control.</text>
</comment>
<feature type="binding site" evidence="8">
    <location>
        <begin position="314"/>
        <end position="316"/>
    </location>
    <ligand>
        <name>GTP</name>
        <dbReference type="ChEBI" id="CHEBI:37565"/>
    </ligand>
</feature>
<keyword evidence="6 8" id="KW-0460">Magnesium</keyword>
<keyword evidence="7 8" id="KW-0342">GTP-binding</keyword>
<evidence type="ECO:0000256" key="4">
    <source>
        <dbReference type="ARBA" id="ARBA00022741"/>
    </source>
</evidence>
<dbReference type="Gene3D" id="2.70.210.12">
    <property type="entry name" value="GTP1/OBG domain"/>
    <property type="match status" value="1"/>
</dbReference>
<feature type="binding site" evidence="8">
    <location>
        <begin position="213"/>
        <end position="216"/>
    </location>
    <ligand>
        <name>GTP</name>
        <dbReference type="ChEBI" id="CHEBI:37565"/>
    </ligand>
</feature>
<dbReference type="GO" id="GO:0005525">
    <property type="term" value="F:GTP binding"/>
    <property type="evidence" value="ECO:0007669"/>
    <property type="project" value="UniProtKB-UniRule"/>
</dbReference>
<comment type="subunit">
    <text evidence="8">Monomer.</text>
</comment>
<dbReference type="InterPro" id="IPR006169">
    <property type="entry name" value="GTP1_OBG_dom"/>
</dbReference>
<dbReference type="PIRSF" id="PIRSF002401">
    <property type="entry name" value="GTP_bd_Obg/CgtA"/>
    <property type="match status" value="1"/>
</dbReference>
<evidence type="ECO:0000256" key="8">
    <source>
        <dbReference type="HAMAP-Rule" id="MF_01454"/>
    </source>
</evidence>
<dbReference type="Pfam" id="PF01926">
    <property type="entry name" value="MMR_HSR1"/>
    <property type="match status" value="1"/>
</dbReference>
<evidence type="ECO:0000256" key="9">
    <source>
        <dbReference type="SAM" id="MobiDB-lite"/>
    </source>
</evidence>
<dbReference type="InterPro" id="IPR006074">
    <property type="entry name" value="GTP1-OBG_CS"/>
</dbReference>
<gene>
    <name evidence="8" type="primary">obg</name>
    <name evidence="12" type="ORF">FHS09_003897</name>
</gene>
<keyword evidence="13" id="KW-1185">Reference proteome</keyword>
<evidence type="ECO:0000256" key="5">
    <source>
        <dbReference type="ARBA" id="ARBA00022801"/>
    </source>
</evidence>
<feature type="binding site" evidence="8">
    <location>
        <begin position="166"/>
        <end position="173"/>
    </location>
    <ligand>
        <name>GTP</name>
        <dbReference type="ChEBI" id="CHEBI:37565"/>
    </ligand>
</feature>
<comment type="caution">
    <text evidence="12">The sequence shown here is derived from an EMBL/GenBank/DDBJ whole genome shotgun (WGS) entry which is preliminary data.</text>
</comment>
<dbReference type="EC" id="3.6.5.-" evidence="8"/>
<dbReference type="InterPro" id="IPR027417">
    <property type="entry name" value="P-loop_NTPase"/>
</dbReference>
<evidence type="ECO:0000256" key="3">
    <source>
        <dbReference type="ARBA" id="ARBA00022723"/>
    </source>
</evidence>
<dbReference type="Pfam" id="PF01018">
    <property type="entry name" value="GTP1_OBG"/>
    <property type="match status" value="1"/>
</dbReference>
<dbReference type="PROSITE" id="PS51883">
    <property type="entry name" value="OBG"/>
    <property type="match status" value="1"/>
</dbReference>
<feature type="region of interest" description="Disordered" evidence="9">
    <location>
        <begin position="369"/>
        <end position="398"/>
    </location>
</feature>